<evidence type="ECO:0000313" key="1">
    <source>
        <dbReference type="EMBL" id="CAB4586450.1"/>
    </source>
</evidence>
<reference evidence="1" key="1">
    <citation type="submission" date="2020-05" db="EMBL/GenBank/DDBJ databases">
        <authorList>
            <person name="Chiriac C."/>
            <person name="Salcher M."/>
            <person name="Ghai R."/>
            <person name="Kavagutti S V."/>
        </authorList>
    </citation>
    <scope>NUCLEOTIDE SEQUENCE</scope>
</reference>
<proteinExistence type="predicted"/>
<dbReference type="InterPro" id="IPR000801">
    <property type="entry name" value="Esterase-like"/>
</dbReference>
<dbReference type="PANTHER" id="PTHR48098:SF6">
    <property type="entry name" value="FERRI-BACILLIBACTIN ESTERASE BESA"/>
    <property type="match status" value="1"/>
</dbReference>
<name>A0A6J6FCT9_9ZZZZ</name>
<dbReference type="AlphaFoldDB" id="A0A6J6FCT9"/>
<organism evidence="1">
    <name type="scientific">freshwater metagenome</name>
    <dbReference type="NCBI Taxonomy" id="449393"/>
    <lineage>
        <taxon>unclassified sequences</taxon>
        <taxon>metagenomes</taxon>
        <taxon>ecological metagenomes</taxon>
    </lineage>
</organism>
<dbReference type="SUPFAM" id="SSF53474">
    <property type="entry name" value="alpha/beta-Hydrolases"/>
    <property type="match status" value="1"/>
</dbReference>
<dbReference type="InterPro" id="IPR050583">
    <property type="entry name" value="Mycobacterial_A85_antigen"/>
</dbReference>
<gene>
    <name evidence="1" type="ORF">UFOPK1755_00853</name>
</gene>
<dbReference type="PANTHER" id="PTHR48098">
    <property type="entry name" value="ENTEROCHELIN ESTERASE-RELATED"/>
    <property type="match status" value="1"/>
</dbReference>
<dbReference type="Gene3D" id="3.40.50.1820">
    <property type="entry name" value="alpha/beta hydrolase"/>
    <property type="match status" value="1"/>
</dbReference>
<protein>
    <submittedName>
        <fullName evidence="1">Unannotated protein</fullName>
    </submittedName>
</protein>
<dbReference type="Pfam" id="PF00756">
    <property type="entry name" value="Esterase"/>
    <property type="match status" value="1"/>
</dbReference>
<accession>A0A6J6FCT9</accession>
<sequence length="285" mass="31571">MSWHDLSTMKAIKQFQVRGIPGEVSRISIGDRIVDYWAPKTPTDTLLIAHDGQNVFDGNTSTHRRKTWEMGQSVNRVSADLGLTPPAVIAVWNGNSKEKPYARLKELAPEKVFRGGVKVITSDVIPVTVEDLYGDQYLDEIFSKIVPELTTLLDIDMTAENTAMIGSSMAGLCTLNAIAEYSDVFHTALSLSTHWPLGGDPLVDALIGNLPSPGKHSIYMSHGTKGLDASYEPFQKRADELMLKKGYRQGADMLSRVHVRTGHNEKAWASYIDEPIAFWLEKVTI</sequence>
<dbReference type="InterPro" id="IPR029058">
    <property type="entry name" value="AB_hydrolase_fold"/>
</dbReference>
<dbReference type="EMBL" id="CAEZTX010000099">
    <property type="protein sequence ID" value="CAB4586450.1"/>
    <property type="molecule type" value="Genomic_DNA"/>
</dbReference>